<reference evidence="1" key="1">
    <citation type="submission" date="2019-03" db="EMBL/GenBank/DDBJ databases">
        <authorList>
            <person name="Mank J."/>
            <person name="Almeida P."/>
        </authorList>
    </citation>
    <scope>NUCLEOTIDE SEQUENCE</scope>
    <source>
        <strain evidence="1">78183</strain>
    </source>
</reference>
<sequence length="151" mass="17570">MEMQPHILLKKLAWQIKMLRSIEEAPVRKSHQRTLELWIYAILPCMLLLVELNMEAQSSDVASQLIPQLNYKLDVNALNSCHPGEKEDSSTSRKVPTRRQSGFWLYSKGIQGIFYPPLALSSKEGRFLYFQESSYKKTKPTRRQSGFWLHS</sequence>
<organism evidence="1">
    <name type="scientific">Salix viminalis</name>
    <name type="common">Common osier</name>
    <name type="synonym">Basket willow</name>
    <dbReference type="NCBI Taxonomy" id="40686"/>
    <lineage>
        <taxon>Eukaryota</taxon>
        <taxon>Viridiplantae</taxon>
        <taxon>Streptophyta</taxon>
        <taxon>Embryophyta</taxon>
        <taxon>Tracheophyta</taxon>
        <taxon>Spermatophyta</taxon>
        <taxon>Magnoliopsida</taxon>
        <taxon>eudicotyledons</taxon>
        <taxon>Gunneridae</taxon>
        <taxon>Pentapetalae</taxon>
        <taxon>rosids</taxon>
        <taxon>fabids</taxon>
        <taxon>Malpighiales</taxon>
        <taxon>Salicaceae</taxon>
        <taxon>Saliceae</taxon>
        <taxon>Salix</taxon>
    </lineage>
</organism>
<accession>A0A6N2N6M2</accession>
<name>A0A6N2N6M2_SALVM</name>
<protein>
    <submittedName>
        <fullName evidence="1">Uncharacterized protein</fullName>
    </submittedName>
</protein>
<gene>
    <name evidence="1" type="ORF">SVIM_LOCUS460074</name>
</gene>
<dbReference type="AlphaFoldDB" id="A0A6N2N6M2"/>
<dbReference type="EMBL" id="CAADRP010002118">
    <property type="protein sequence ID" value="VFU61459.1"/>
    <property type="molecule type" value="Genomic_DNA"/>
</dbReference>
<proteinExistence type="predicted"/>
<evidence type="ECO:0000313" key="1">
    <source>
        <dbReference type="EMBL" id="VFU61459.1"/>
    </source>
</evidence>